<evidence type="ECO:0000313" key="1">
    <source>
        <dbReference type="EMBL" id="MEX3936057.1"/>
    </source>
</evidence>
<dbReference type="Proteomes" id="UP001558850">
    <property type="component" value="Unassembled WGS sequence"/>
</dbReference>
<gene>
    <name evidence="1" type="ORF">AB4Y32_30410</name>
</gene>
<protein>
    <submittedName>
        <fullName evidence="1">Uncharacterized protein</fullName>
    </submittedName>
</protein>
<name>A0ACC6U981_9BURK</name>
<dbReference type="EMBL" id="JBFRCH010000026">
    <property type="protein sequence ID" value="MEX3936057.1"/>
    <property type="molecule type" value="Genomic_DNA"/>
</dbReference>
<proteinExistence type="predicted"/>
<keyword evidence="2" id="KW-1185">Reference proteome</keyword>
<organism evidence="1 2">
    <name type="scientific">Paraburkholderia phymatum</name>
    <dbReference type="NCBI Taxonomy" id="148447"/>
    <lineage>
        <taxon>Bacteria</taxon>
        <taxon>Pseudomonadati</taxon>
        <taxon>Pseudomonadota</taxon>
        <taxon>Betaproteobacteria</taxon>
        <taxon>Burkholderiales</taxon>
        <taxon>Burkholderiaceae</taxon>
        <taxon>Paraburkholderia</taxon>
    </lineage>
</organism>
<evidence type="ECO:0000313" key="2">
    <source>
        <dbReference type="Proteomes" id="UP001558850"/>
    </source>
</evidence>
<reference evidence="1" key="1">
    <citation type="submission" date="2024-07" db="EMBL/GenBank/DDBJ databases">
        <title>A survey of Mimosa microsymbionts across Brazilian biomes reveals a high diversity of Paraburkholderia nodulating endemic species, but also that Cupriavidus is common as a symbiont of widespread species.</title>
        <authorList>
            <person name="Rouws L."/>
            <person name="Barauna A."/>
            <person name="Beukes C."/>
            <person name="Rouws J.R.C."/>
            <person name="De Faria S.M."/>
            <person name="Gross E."/>
            <person name="Bueno Dos Reis Junior F."/>
            <person name="Simon M.F."/>
            <person name="Maluk M."/>
            <person name="Odee D.W."/>
            <person name="Kenicer G."/>
            <person name="Young J.P.W."/>
            <person name="Reis V.M."/>
            <person name="Zilli J."/>
            <person name="James E.K."/>
        </authorList>
    </citation>
    <scope>NUCLEOTIDE SEQUENCE</scope>
    <source>
        <strain evidence="1">EG181B</strain>
    </source>
</reference>
<accession>A0ACC6U981</accession>
<comment type="caution">
    <text evidence="1">The sequence shown here is derived from an EMBL/GenBank/DDBJ whole genome shotgun (WGS) entry which is preliminary data.</text>
</comment>
<sequence>MESVTATNFAAFSSFNETPISTLSSTAASLATSHANRHTQSIYDDHEHCDQTPKSNGCEKGLLGSLGSGLIDCVSACNDLLNTRLISSVGQIFNKCGPCGRLTHFGADLAGYATFKSVAGIGEALGGKGSPGLSL</sequence>